<dbReference type="Proteomes" id="UP000266426">
    <property type="component" value="Unassembled WGS sequence"/>
</dbReference>
<name>A0A3A4QZK8_9BACT</name>
<organism evidence="1 2">
    <name type="scientific">Candidatus Auribacter fodinae</name>
    <dbReference type="NCBI Taxonomy" id="2093366"/>
    <lineage>
        <taxon>Bacteria</taxon>
        <taxon>Pseudomonadati</taxon>
        <taxon>Candidatus Auribacterota</taxon>
        <taxon>Candidatus Auribacteria</taxon>
        <taxon>Candidatus Auribacterales</taxon>
        <taxon>Candidatus Auribacteraceae</taxon>
        <taxon>Candidatus Auribacter</taxon>
    </lineage>
</organism>
<accession>A0A3A4QZK8</accession>
<reference evidence="1 2" key="1">
    <citation type="journal article" date="2017" name="ISME J.">
        <title>Energy and carbon metabolisms in a deep terrestrial subsurface fluid microbial community.</title>
        <authorList>
            <person name="Momper L."/>
            <person name="Jungbluth S.P."/>
            <person name="Lee M.D."/>
            <person name="Amend J.P."/>
        </authorList>
    </citation>
    <scope>NUCLEOTIDE SEQUENCE [LARGE SCALE GENOMIC DNA]</scope>
    <source>
        <strain evidence="1">SURF_26</strain>
    </source>
</reference>
<sequence>MYAFIINVDKVKNSLQQLKKRKIKFCNNCYKICNIKVIKLLSGFTPMHPLMKQKGEIMKNAILLLSMLLCAANVCATEYKETWDTSNNYWLYWDEDGELQPGGWYLHDLPMHHSMTGGQSSGPGSLNAGYVYCDLSEAGVWQPGVEDMYWPAYLVDAQNKPAGAAGSLANHIGSVYTNGFGSLNLMSATMHFFIGEYIDQGGTGVWTWFMLKNPITIGLSKWQKSYFFISSDVNDWIEVDGGAGIDLATMLSAPQQIGFGLANAQGDLTGTLGFDTFSVSPIPEPSAMLLSLLGISWLFRQMKRR</sequence>
<evidence type="ECO:0000313" key="1">
    <source>
        <dbReference type="EMBL" id="RJP55911.1"/>
    </source>
</evidence>
<dbReference type="EMBL" id="QZJZ01000105">
    <property type="protein sequence ID" value="RJP55911.1"/>
    <property type="molecule type" value="Genomic_DNA"/>
</dbReference>
<gene>
    <name evidence="1" type="ORF">C4541_13465</name>
</gene>
<evidence type="ECO:0000313" key="2">
    <source>
        <dbReference type="Proteomes" id="UP000266426"/>
    </source>
</evidence>
<proteinExistence type="predicted"/>
<protein>
    <submittedName>
        <fullName evidence="1">Uncharacterized protein</fullName>
    </submittedName>
</protein>
<dbReference type="AlphaFoldDB" id="A0A3A4QZK8"/>
<comment type="caution">
    <text evidence="1">The sequence shown here is derived from an EMBL/GenBank/DDBJ whole genome shotgun (WGS) entry which is preliminary data.</text>
</comment>